<feature type="compositionally biased region" description="Low complexity" evidence="1">
    <location>
        <begin position="166"/>
        <end position="176"/>
    </location>
</feature>
<proteinExistence type="predicted"/>
<feature type="region of interest" description="Disordered" evidence="1">
    <location>
        <begin position="166"/>
        <end position="199"/>
    </location>
</feature>
<name>A0A078ABP7_STYLE</name>
<dbReference type="InParanoid" id="A0A078ABP7"/>
<reference evidence="2 3" key="1">
    <citation type="submission" date="2014-06" db="EMBL/GenBank/DDBJ databases">
        <authorList>
            <person name="Swart Estienne"/>
        </authorList>
    </citation>
    <scope>NUCLEOTIDE SEQUENCE [LARGE SCALE GENOMIC DNA]</scope>
    <source>
        <strain evidence="2 3">130c</strain>
    </source>
</reference>
<evidence type="ECO:0000313" key="2">
    <source>
        <dbReference type="EMBL" id="CDW79609.1"/>
    </source>
</evidence>
<sequence length="404" mass="45456">MINEISGSYEDKHFSSFSQGVFIEKITQKTSQQHSSMYSSTFNDSNEAESTINSSPCISSSSFLKDQQARLKQTLVKTLIPKIVTVLDQIAKELLCIDDSLSLTQNQFQNFDLITLNFANSLKHSILLNDQPLQQIIEKKPSIDMIGCIQNTAKQDTLKFTPFSISSSNSCSGNTSDDSKGLSSPSLNSLQDQTAPSVGSTNFMQSLEKQSFMKQDHKSLKDKPKNLINKNLEKKILNNKKEQNFDQFIEKQINSNDYWENQASKMPPLYKKLDSSLDKLDNSMINLSKLFKPLVSYEKFDQIPSVMDIKKSQSKQEDPGFNFLETLQSITKGWKDNYQQVSLKSYQQKTDKAPPPADLFANLPTTTNFQLGMSLFSNINSSTTNNNSKSNSNNSSSPKQTILK</sequence>
<protein>
    <submittedName>
        <fullName evidence="2">Uncharacterized protein</fullName>
    </submittedName>
</protein>
<feature type="region of interest" description="Disordered" evidence="1">
    <location>
        <begin position="380"/>
        <end position="404"/>
    </location>
</feature>
<evidence type="ECO:0000256" key="1">
    <source>
        <dbReference type="SAM" id="MobiDB-lite"/>
    </source>
</evidence>
<gene>
    <name evidence="2" type="primary">Contig9304.g9942</name>
    <name evidence="2" type="ORF">STYLEM_8599</name>
</gene>
<feature type="compositionally biased region" description="Low complexity" evidence="1">
    <location>
        <begin position="380"/>
        <end position="397"/>
    </location>
</feature>
<organism evidence="2 3">
    <name type="scientific">Stylonychia lemnae</name>
    <name type="common">Ciliate</name>
    <dbReference type="NCBI Taxonomy" id="5949"/>
    <lineage>
        <taxon>Eukaryota</taxon>
        <taxon>Sar</taxon>
        <taxon>Alveolata</taxon>
        <taxon>Ciliophora</taxon>
        <taxon>Intramacronucleata</taxon>
        <taxon>Spirotrichea</taxon>
        <taxon>Stichotrichia</taxon>
        <taxon>Sporadotrichida</taxon>
        <taxon>Oxytrichidae</taxon>
        <taxon>Stylonychinae</taxon>
        <taxon>Stylonychia</taxon>
    </lineage>
</organism>
<accession>A0A078ABP7</accession>
<dbReference type="AlphaFoldDB" id="A0A078ABP7"/>
<evidence type="ECO:0000313" key="3">
    <source>
        <dbReference type="Proteomes" id="UP000039865"/>
    </source>
</evidence>
<feature type="compositionally biased region" description="Polar residues" evidence="1">
    <location>
        <begin position="181"/>
        <end position="199"/>
    </location>
</feature>
<keyword evidence="3" id="KW-1185">Reference proteome</keyword>
<dbReference type="Proteomes" id="UP000039865">
    <property type="component" value="Unassembled WGS sequence"/>
</dbReference>
<dbReference type="EMBL" id="CCKQ01008165">
    <property type="protein sequence ID" value="CDW79609.1"/>
    <property type="molecule type" value="Genomic_DNA"/>
</dbReference>